<name>A0A3N4IH97_ASCIM</name>
<dbReference type="OrthoDB" id="2431475at2759"/>
<keyword evidence="3" id="KW-1185">Reference proteome</keyword>
<feature type="compositionally biased region" description="Basic and acidic residues" evidence="1">
    <location>
        <begin position="154"/>
        <end position="181"/>
    </location>
</feature>
<evidence type="ECO:0000313" key="2">
    <source>
        <dbReference type="EMBL" id="RPA83571.1"/>
    </source>
</evidence>
<feature type="compositionally biased region" description="Basic residues" evidence="1">
    <location>
        <begin position="182"/>
        <end position="198"/>
    </location>
</feature>
<feature type="compositionally biased region" description="Low complexity" evidence="1">
    <location>
        <begin position="199"/>
        <end position="212"/>
    </location>
</feature>
<dbReference type="PANTHER" id="PTHR40132:SF1">
    <property type="entry name" value="PRE-MRNA-SPLICING FACTOR 38B"/>
    <property type="match status" value="1"/>
</dbReference>
<proteinExistence type="predicted"/>
<dbReference type="AlphaFoldDB" id="A0A3N4IH97"/>
<feature type="region of interest" description="Disordered" evidence="1">
    <location>
        <begin position="23"/>
        <end position="60"/>
    </location>
</feature>
<dbReference type="PANTHER" id="PTHR40132">
    <property type="entry name" value="PRE-MRNA-SPLICING FACTOR 38B"/>
    <property type="match status" value="1"/>
</dbReference>
<evidence type="ECO:0000256" key="1">
    <source>
        <dbReference type="SAM" id="MobiDB-lite"/>
    </source>
</evidence>
<dbReference type="EMBL" id="ML119663">
    <property type="protein sequence ID" value="RPA83571.1"/>
    <property type="molecule type" value="Genomic_DNA"/>
</dbReference>
<protein>
    <submittedName>
        <fullName evidence="2">Uncharacterized protein</fullName>
    </submittedName>
</protein>
<evidence type="ECO:0000313" key="3">
    <source>
        <dbReference type="Proteomes" id="UP000275078"/>
    </source>
</evidence>
<accession>A0A3N4IH97</accession>
<feature type="compositionally biased region" description="Basic and acidic residues" evidence="1">
    <location>
        <begin position="78"/>
        <end position="103"/>
    </location>
</feature>
<sequence>MSPPSPPLTNDFVASILLREAQTRQSRASKEGVYAFLSEPDGTTIGSSAGRRKHNGPKPNARFLKNLVREVDSHNTALLEREAEESSKRLRQLEGERLEERRSGRGAGHAGRSRSIDRGLEDGEVDVKAARRERIRARMQERGLKVEGIGMGLAREKSNRRRRDDDGDNERRRGEGREKDRRRARSRTRSRSPSRSKSTRVSSSKRLSRSPSIGVTSPMPVVRTRGRGRTGASQIDAHFDASYNPTVDILPDPTPDNPSATWDTAVAAYRDRARFKQLGMEQLKESGLYGEEELKRWEKGVEKEEGDYKWAKKGEGREWDRGKVLDKEGKGWNVMPGWTKDDLDY</sequence>
<gene>
    <name evidence="2" type="ORF">BJ508DRAFT_413250</name>
</gene>
<feature type="region of interest" description="Disordered" evidence="1">
    <location>
        <begin position="148"/>
        <end position="233"/>
    </location>
</feature>
<feature type="region of interest" description="Disordered" evidence="1">
    <location>
        <begin position="78"/>
        <end position="119"/>
    </location>
</feature>
<organism evidence="2 3">
    <name type="scientific">Ascobolus immersus RN42</name>
    <dbReference type="NCBI Taxonomy" id="1160509"/>
    <lineage>
        <taxon>Eukaryota</taxon>
        <taxon>Fungi</taxon>
        <taxon>Dikarya</taxon>
        <taxon>Ascomycota</taxon>
        <taxon>Pezizomycotina</taxon>
        <taxon>Pezizomycetes</taxon>
        <taxon>Pezizales</taxon>
        <taxon>Ascobolaceae</taxon>
        <taxon>Ascobolus</taxon>
    </lineage>
</organism>
<reference evidence="2 3" key="1">
    <citation type="journal article" date="2018" name="Nat. Ecol. Evol.">
        <title>Pezizomycetes genomes reveal the molecular basis of ectomycorrhizal truffle lifestyle.</title>
        <authorList>
            <person name="Murat C."/>
            <person name="Payen T."/>
            <person name="Noel B."/>
            <person name="Kuo A."/>
            <person name="Morin E."/>
            <person name="Chen J."/>
            <person name="Kohler A."/>
            <person name="Krizsan K."/>
            <person name="Balestrini R."/>
            <person name="Da Silva C."/>
            <person name="Montanini B."/>
            <person name="Hainaut M."/>
            <person name="Levati E."/>
            <person name="Barry K.W."/>
            <person name="Belfiori B."/>
            <person name="Cichocki N."/>
            <person name="Clum A."/>
            <person name="Dockter R.B."/>
            <person name="Fauchery L."/>
            <person name="Guy J."/>
            <person name="Iotti M."/>
            <person name="Le Tacon F."/>
            <person name="Lindquist E.A."/>
            <person name="Lipzen A."/>
            <person name="Malagnac F."/>
            <person name="Mello A."/>
            <person name="Molinier V."/>
            <person name="Miyauchi S."/>
            <person name="Poulain J."/>
            <person name="Riccioni C."/>
            <person name="Rubini A."/>
            <person name="Sitrit Y."/>
            <person name="Splivallo R."/>
            <person name="Traeger S."/>
            <person name="Wang M."/>
            <person name="Zifcakova L."/>
            <person name="Wipf D."/>
            <person name="Zambonelli A."/>
            <person name="Paolocci F."/>
            <person name="Nowrousian M."/>
            <person name="Ottonello S."/>
            <person name="Baldrian P."/>
            <person name="Spatafora J.W."/>
            <person name="Henrissat B."/>
            <person name="Nagy L.G."/>
            <person name="Aury J.M."/>
            <person name="Wincker P."/>
            <person name="Grigoriev I.V."/>
            <person name="Bonfante P."/>
            <person name="Martin F.M."/>
        </authorList>
    </citation>
    <scope>NUCLEOTIDE SEQUENCE [LARGE SCALE GENOMIC DNA]</scope>
    <source>
        <strain evidence="2 3">RN42</strain>
    </source>
</reference>
<dbReference type="STRING" id="1160509.A0A3N4IH97"/>
<dbReference type="Proteomes" id="UP000275078">
    <property type="component" value="Unassembled WGS sequence"/>
</dbReference>